<organism evidence="2 3">
    <name type="scientific">Stylosanthes scabra</name>
    <dbReference type="NCBI Taxonomy" id="79078"/>
    <lineage>
        <taxon>Eukaryota</taxon>
        <taxon>Viridiplantae</taxon>
        <taxon>Streptophyta</taxon>
        <taxon>Embryophyta</taxon>
        <taxon>Tracheophyta</taxon>
        <taxon>Spermatophyta</taxon>
        <taxon>Magnoliopsida</taxon>
        <taxon>eudicotyledons</taxon>
        <taxon>Gunneridae</taxon>
        <taxon>Pentapetalae</taxon>
        <taxon>rosids</taxon>
        <taxon>fabids</taxon>
        <taxon>Fabales</taxon>
        <taxon>Fabaceae</taxon>
        <taxon>Papilionoideae</taxon>
        <taxon>50 kb inversion clade</taxon>
        <taxon>dalbergioids sensu lato</taxon>
        <taxon>Dalbergieae</taxon>
        <taxon>Pterocarpus clade</taxon>
        <taxon>Stylosanthes</taxon>
    </lineage>
</organism>
<evidence type="ECO:0000256" key="1">
    <source>
        <dbReference type="SAM" id="MobiDB-lite"/>
    </source>
</evidence>
<protein>
    <recommendedName>
        <fullName evidence="4">DUF1985 domain-containing protein</fullName>
    </recommendedName>
</protein>
<feature type="compositionally biased region" description="Polar residues" evidence="1">
    <location>
        <begin position="520"/>
        <end position="529"/>
    </location>
</feature>
<feature type="compositionally biased region" description="Basic and acidic residues" evidence="1">
    <location>
        <begin position="395"/>
        <end position="404"/>
    </location>
</feature>
<evidence type="ECO:0000313" key="2">
    <source>
        <dbReference type="EMBL" id="MED6111476.1"/>
    </source>
</evidence>
<feature type="compositionally biased region" description="Low complexity" evidence="1">
    <location>
        <begin position="507"/>
        <end position="519"/>
    </location>
</feature>
<sequence>MPPESAAKPNWNKVLKVPGKYERYEKMMDLSLTDEINEINGDIGTLEEALQQFTALEILDKDNKYNCSREDVARKTVVEKEKKKQTDVQYDKGHRTRCSPSEFAKTYIGFSNQKKALVHEMRFGAMAENASNYNFSNLIMMELVDSFHIPDSTIRTNIGRFKVHATKVGHALGLNATRGLYRQKMLKKEVPREQYKAADKFRKKSLVDLRDMVTQTALDTEENITKFKSVFILYVQKAILCPNNSKPLSPKTLPTILDVTNLRAMNWGRHVYSFLLNGITEMKKKNLKSVDGCVFALLIIYFQETYFGVDSEEADAQPPWLEYWKDNTLKRRIKYEFEDPAGLAHQARSRTLTRTQKKIKTKIKIPPTQNEIMNSTLAKLQIEGPSQKKILGKRKQIEEEKSSSESEPEIESESELELESESETASDSNLEKTISEDENVGNIKRRTKKRHEAINAAPLQPPQHAEADANPAATIDENVGRIERRAKKRHETINAAPLQPPQHAEADANPAAAIDALVDPSSQSKHQPF</sequence>
<dbReference type="Gene3D" id="3.90.70.10">
    <property type="entry name" value="Cysteine proteinases"/>
    <property type="match status" value="1"/>
</dbReference>
<accession>A0ABU6QIZ9</accession>
<feature type="compositionally biased region" description="Acidic residues" evidence="1">
    <location>
        <begin position="406"/>
        <end position="424"/>
    </location>
</feature>
<dbReference type="PANTHER" id="PTHR34835:SF34">
    <property type="entry name" value="OS08G0555500 PROTEIN"/>
    <property type="match status" value="1"/>
</dbReference>
<reference evidence="2 3" key="1">
    <citation type="journal article" date="2023" name="Plants (Basel)">
        <title>Bridging the Gap: Combining Genomics and Transcriptomics Approaches to Understand Stylosanthes scabra, an Orphan Legume from the Brazilian Caatinga.</title>
        <authorList>
            <person name="Ferreira-Neto J.R.C."/>
            <person name="da Silva M.D."/>
            <person name="Binneck E."/>
            <person name="de Melo N.F."/>
            <person name="da Silva R.H."/>
            <person name="de Melo A.L.T.M."/>
            <person name="Pandolfi V."/>
            <person name="Bustamante F.O."/>
            <person name="Brasileiro-Vidal A.C."/>
            <person name="Benko-Iseppon A.M."/>
        </authorList>
    </citation>
    <scope>NUCLEOTIDE SEQUENCE [LARGE SCALE GENOMIC DNA]</scope>
    <source>
        <tissue evidence="2">Leaves</tissue>
    </source>
</reference>
<dbReference type="EMBL" id="JASCZI010000384">
    <property type="protein sequence ID" value="MED6111476.1"/>
    <property type="molecule type" value="Genomic_DNA"/>
</dbReference>
<dbReference type="PANTHER" id="PTHR34835">
    <property type="entry name" value="OS07G0283600 PROTEIN-RELATED"/>
    <property type="match status" value="1"/>
</dbReference>
<feature type="region of interest" description="Disordered" evidence="1">
    <location>
        <begin position="390"/>
        <end position="529"/>
    </location>
</feature>
<gene>
    <name evidence="2" type="ORF">PIB30_052664</name>
</gene>
<proteinExistence type="predicted"/>
<keyword evidence="3" id="KW-1185">Reference proteome</keyword>
<comment type="caution">
    <text evidence="2">The sequence shown here is derived from an EMBL/GenBank/DDBJ whole genome shotgun (WGS) entry which is preliminary data.</text>
</comment>
<name>A0ABU6QIZ9_9FABA</name>
<evidence type="ECO:0000313" key="3">
    <source>
        <dbReference type="Proteomes" id="UP001341840"/>
    </source>
</evidence>
<dbReference type="Proteomes" id="UP001341840">
    <property type="component" value="Unassembled WGS sequence"/>
</dbReference>
<evidence type="ECO:0008006" key="4">
    <source>
        <dbReference type="Google" id="ProtNLM"/>
    </source>
</evidence>